<dbReference type="SUPFAM" id="SSF111369">
    <property type="entry name" value="HlyD-like secretion proteins"/>
    <property type="match status" value="2"/>
</dbReference>
<feature type="domain" description="CusB-like beta-barrel" evidence="7">
    <location>
        <begin position="243"/>
        <end position="328"/>
    </location>
</feature>
<evidence type="ECO:0000256" key="1">
    <source>
        <dbReference type="ARBA" id="ARBA00004418"/>
    </source>
</evidence>
<dbReference type="Pfam" id="PF25881">
    <property type="entry name" value="HH_YBHG"/>
    <property type="match status" value="1"/>
</dbReference>
<evidence type="ECO:0000256" key="3">
    <source>
        <dbReference type="ARBA" id="ARBA00022729"/>
    </source>
</evidence>
<dbReference type="EMBL" id="CP000478">
    <property type="protein sequence ID" value="ABK18071.1"/>
    <property type="molecule type" value="Genomic_DNA"/>
</dbReference>
<organism evidence="8 9">
    <name type="scientific">Syntrophobacter fumaroxidans (strain DSM 10017 / MPOB)</name>
    <dbReference type="NCBI Taxonomy" id="335543"/>
    <lineage>
        <taxon>Bacteria</taxon>
        <taxon>Pseudomonadati</taxon>
        <taxon>Thermodesulfobacteriota</taxon>
        <taxon>Syntrophobacteria</taxon>
        <taxon>Syntrophobacterales</taxon>
        <taxon>Syntrophobacteraceae</taxon>
        <taxon>Syntrophobacter</taxon>
    </lineage>
</organism>
<accession>A0LKW9</accession>
<dbReference type="RefSeq" id="WP_011699239.1">
    <property type="nucleotide sequence ID" value="NC_008554.1"/>
</dbReference>
<dbReference type="InParanoid" id="A0LKW9"/>
<dbReference type="InterPro" id="IPR058792">
    <property type="entry name" value="Beta-barrel_RND_2"/>
</dbReference>
<keyword evidence="9" id="KW-1185">Reference proteome</keyword>
<dbReference type="Gene3D" id="1.10.287.470">
    <property type="entry name" value="Helix hairpin bin"/>
    <property type="match status" value="1"/>
</dbReference>
<evidence type="ECO:0000313" key="8">
    <source>
        <dbReference type="EMBL" id="ABK18071.1"/>
    </source>
</evidence>
<dbReference type="KEGG" id="sfu:Sfum_2390"/>
<feature type="domain" description="YbhG-like alpha-helical hairpin" evidence="6">
    <location>
        <begin position="84"/>
        <end position="206"/>
    </location>
</feature>
<dbReference type="OrthoDB" id="9778236at2"/>
<protein>
    <submittedName>
        <fullName evidence="8">Secretion protein HlyD family protein</fullName>
    </submittedName>
</protein>
<evidence type="ECO:0000256" key="4">
    <source>
        <dbReference type="ARBA" id="ARBA00022764"/>
    </source>
</evidence>
<dbReference type="InterPro" id="IPR050465">
    <property type="entry name" value="UPF0194_transport"/>
</dbReference>
<evidence type="ECO:0000259" key="6">
    <source>
        <dbReference type="Pfam" id="PF25881"/>
    </source>
</evidence>
<dbReference type="HOGENOM" id="CLU_018816_6_3_7"/>
<proteinExistence type="inferred from homology"/>
<dbReference type="AlphaFoldDB" id="A0LKW9"/>
<keyword evidence="3" id="KW-0732">Signal</keyword>
<dbReference type="Gene3D" id="2.40.50.100">
    <property type="match status" value="1"/>
</dbReference>
<evidence type="ECO:0000256" key="5">
    <source>
        <dbReference type="ARBA" id="ARBA00023054"/>
    </source>
</evidence>
<evidence type="ECO:0000256" key="2">
    <source>
        <dbReference type="ARBA" id="ARBA00010602"/>
    </source>
</evidence>
<reference evidence="8 9" key="1">
    <citation type="submission" date="2006-10" db="EMBL/GenBank/DDBJ databases">
        <title>Complete sequence of Syntrophobacter fumaroxidans MPOB.</title>
        <authorList>
            <consortium name="US DOE Joint Genome Institute"/>
            <person name="Copeland A."/>
            <person name="Lucas S."/>
            <person name="Lapidus A."/>
            <person name="Barry K."/>
            <person name="Detter J.C."/>
            <person name="Glavina del Rio T."/>
            <person name="Hammon N."/>
            <person name="Israni S."/>
            <person name="Pitluck S."/>
            <person name="Goltsman E.G."/>
            <person name="Martinez M."/>
            <person name="Schmutz J."/>
            <person name="Larimer F."/>
            <person name="Land M."/>
            <person name="Hauser L."/>
            <person name="Kyrpides N."/>
            <person name="Kim E."/>
            <person name="Boone D.R."/>
            <person name="Brockman F."/>
            <person name="Culley D."/>
            <person name="Ferry J."/>
            <person name="Gunsalus R."/>
            <person name="McInerney M.J."/>
            <person name="Morrison M."/>
            <person name="Plugge C."/>
            <person name="Rohlin L."/>
            <person name="Scholten J."/>
            <person name="Sieber J."/>
            <person name="Stams A.J.M."/>
            <person name="Worm P."/>
            <person name="Henstra A.M."/>
            <person name="Richardson P."/>
        </authorList>
    </citation>
    <scope>NUCLEOTIDE SEQUENCE [LARGE SCALE GENOMIC DNA]</scope>
    <source>
        <strain evidence="9">DSM 10017 / MPOB</strain>
    </source>
</reference>
<gene>
    <name evidence="8" type="ordered locus">Sfum_2390</name>
</gene>
<dbReference type="GO" id="GO:0042597">
    <property type="term" value="C:periplasmic space"/>
    <property type="evidence" value="ECO:0007669"/>
    <property type="project" value="UniProtKB-SubCell"/>
</dbReference>
<dbReference type="FunCoup" id="A0LKW9">
    <property type="interactions" value="59"/>
</dbReference>
<keyword evidence="4" id="KW-0574">Periplasm</keyword>
<comment type="similarity">
    <text evidence="2">Belongs to the UPF0194 family.</text>
</comment>
<dbReference type="InterPro" id="IPR059052">
    <property type="entry name" value="HH_YbhG-like"/>
</dbReference>
<evidence type="ECO:0000313" key="9">
    <source>
        <dbReference type="Proteomes" id="UP000001784"/>
    </source>
</evidence>
<sequence precursor="true">MRKAVRRVLLLILIVTAAGAGVWLWHTYRGKTSVDALVLYGNVEIRQVELAFNNSQRIASMLVREGDRVKPGQLLATLETERLQYAVDRSRGQLESQRQTVSRLIAGSRPEEVRKARADVAAAQAQAANATNFAGRRAPLAERNAVSREEAETARYNAETAQAQHKSAQETLALALEGPRIEDVESAKATLQALEAEYALALKQLADASLYAPADGIIQNRILEPGDMVTPQKPVYTLALTEPLWVRAYASESDLGKLRPGMIAEVTTDSYPGKRYRGWIGFISPTAQFTPKTVETLEIRTSLVYQVRVFVCNPQDELRLGMPATVTVPLNRASTPEKSVPEDPCKEP</sequence>
<comment type="subcellular location">
    <subcellularLocation>
        <location evidence="1">Periplasm</location>
    </subcellularLocation>
</comment>
<dbReference type="Proteomes" id="UP000001784">
    <property type="component" value="Chromosome"/>
</dbReference>
<dbReference type="eggNOG" id="COG0845">
    <property type="taxonomic scope" value="Bacteria"/>
</dbReference>
<dbReference type="Gene3D" id="2.40.30.170">
    <property type="match status" value="1"/>
</dbReference>
<dbReference type="PANTHER" id="PTHR32347:SF29">
    <property type="entry name" value="UPF0194 MEMBRANE PROTEIN YBHG"/>
    <property type="match status" value="1"/>
</dbReference>
<dbReference type="Pfam" id="PF25954">
    <property type="entry name" value="Beta-barrel_RND_2"/>
    <property type="match status" value="1"/>
</dbReference>
<evidence type="ECO:0000259" key="7">
    <source>
        <dbReference type="Pfam" id="PF25954"/>
    </source>
</evidence>
<name>A0LKW9_SYNFM</name>
<dbReference type="PANTHER" id="PTHR32347">
    <property type="entry name" value="EFFLUX SYSTEM COMPONENT YKNX-RELATED"/>
    <property type="match status" value="1"/>
</dbReference>
<keyword evidence="5" id="KW-0175">Coiled coil</keyword>
<dbReference type="STRING" id="335543.Sfum_2390"/>